<accession>A0A9D2HJ88</accession>
<dbReference type="InterPro" id="IPR001173">
    <property type="entry name" value="Glyco_trans_2-like"/>
</dbReference>
<dbReference type="Gene3D" id="3.90.550.10">
    <property type="entry name" value="Spore Coat Polysaccharide Biosynthesis Protein SpsA, Chain A"/>
    <property type="match status" value="1"/>
</dbReference>
<evidence type="ECO:0000259" key="1">
    <source>
        <dbReference type="Pfam" id="PF00535"/>
    </source>
</evidence>
<dbReference type="InterPro" id="IPR029044">
    <property type="entry name" value="Nucleotide-diphossugar_trans"/>
</dbReference>
<feature type="domain" description="Glycosyltransferase 2-like" evidence="1">
    <location>
        <begin position="6"/>
        <end position="143"/>
    </location>
</feature>
<protein>
    <submittedName>
        <fullName evidence="2">Glycosyltransferase family 2 protein</fullName>
    </submittedName>
</protein>
<evidence type="ECO:0000313" key="3">
    <source>
        <dbReference type="Proteomes" id="UP000823900"/>
    </source>
</evidence>
<proteinExistence type="predicted"/>
<sequence length="261" mass="30431">MTGHTFAICAYGDSPFLENCIRSLKAQTAETDIILCTSTPSPYIEMLAAKYEIPVFVRDGKSDIQDDWNFAYEKADSRFVTIAHQDDMYARDYAKTLLEMAEKYPDMTVFTSDYVTVKERTMKKHKGSVEWIKTILRLPLRNPRWNGISQVKKAALIFGNPICCSACSYNKEQLKSPLFDSPFRYVLDWDTLWKLAGKKGRFICVERPLIYYRVHGGATTKKWIGDNRRMEEELAMFRKFWPEPAVQLLEHFYKKAYKAYD</sequence>
<reference evidence="2" key="1">
    <citation type="journal article" date="2021" name="PeerJ">
        <title>Extensive microbial diversity within the chicken gut microbiome revealed by metagenomics and culture.</title>
        <authorList>
            <person name="Gilroy R."/>
            <person name="Ravi A."/>
            <person name="Getino M."/>
            <person name="Pursley I."/>
            <person name="Horton D.L."/>
            <person name="Alikhan N.F."/>
            <person name="Baker D."/>
            <person name="Gharbi K."/>
            <person name="Hall N."/>
            <person name="Watson M."/>
            <person name="Adriaenssens E.M."/>
            <person name="Foster-Nyarko E."/>
            <person name="Jarju S."/>
            <person name="Secka A."/>
            <person name="Antonio M."/>
            <person name="Oren A."/>
            <person name="Chaudhuri R.R."/>
            <person name="La Ragione R."/>
            <person name="Hildebrand F."/>
            <person name="Pallen M.J."/>
        </authorList>
    </citation>
    <scope>NUCLEOTIDE SEQUENCE</scope>
    <source>
        <strain evidence="2">CHK178-16964</strain>
    </source>
</reference>
<dbReference type="SUPFAM" id="SSF53448">
    <property type="entry name" value="Nucleotide-diphospho-sugar transferases"/>
    <property type="match status" value="1"/>
</dbReference>
<comment type="caution">
    <text evidence="2">The sequence shown here is derived from an EMBL/GenBank/DDBJ whole genome shotgun (WGS) entry which is preliminary data.</text>
</comment>
<name>A0A9D2HJ88_9FIRM</name>
<dbReference type="EMBL" id="DWZA01000068">
    <property type="protein sequence ID" value="HJA71504.1"/>
    <property type="molecule type" value="Genomic_DNA"/>
</dbReference>
<dbReference type="Pfam" id="PF00535">
    <property type="entry name" value="Glycos_transf_2"/>
    <property type="match status" value="1"/>
</dbReference>
<dbReference type="Proteomes" id="UP000823900">
    <property type="component" value="Unassembled WGS sequence"/>
</dbReference>
<dbReference type="AlphaFoldDB" id="A0A9D2HJ88"/>
<gene>
    <name evidence="2" type="ORF">IAA07_07985</name>
</gene>
<evidence type="ECO:0000313" key="2">
    <source>
        <dbReference type="EMBL" id="HJA71504.1"/>
    </source>
</evidence>
<dbReference type="CDD" id="cd00761">
    <property type="entry name" value="Glyco_tranf_GTA_type"/>
    <property type="match status" value="1"/>
</dbReference>
<organism evidence="2 3">
    <name type="scientific">Candidatus Lachnoclostridium stercoravium</name>
    <dbReference type="NCBI Taxonomy" id="2838633"/>
    <lineage>
        <taxon>Bacteria</taxon>
        <taxon>Bacillati</taxon>
        <taxon>Bacillota</taxon>
        <taxon>Clostridia</taxon>
        <taxon>Lachnospirales</taxon>
        <taxon>Lachnospiraceae</taxon>
    </lineage>
</organism>
<reference evidence="2" key="2">
    <citation type="submission" date="2021-04" db="EMBL/GenBank/DDBJ databases">
        <authorList>
            <person name="Gilroy R."/>
        </authorList>
    </citation>
    <scope>NUCLEOTIDE SEQUENCE</scope>
    <source>
        <strain evidence="2">CHK178-16964</strain>
    </source>
</reference>